<dbReference type="AlphaFoldDB" id="A0A5J4VFV0"/>
<organism evidence="1 2">
    <name type="scientific">Streblomastix strix</name>
    <dbReference type="NCBI Taxonomy" id="222440"/>
    <lineage>
        <taxon>Eukaryota</taxon>
        <taxon>Metamonada</taxon>
        <taxon>Preaxostyla</taxon>
        <taxon>Oxymonadida</taxon>
        <taxon>Streblomastigidae</taxon>
        <taxon>Streblomastix</taxon>
    </lineage>
</organism>
<evidence type="ECO:0000313" key="1">
    <source>
        <dbReference type="EMBL" id="KAA6381335.1"/>
    </source>
</evidence>
<comment type="caution">
    <text evidence="1">The sequence shown here is derived from an EMBL/GenBank/DDBJ whole genome shotgun (WGS) entry which is preliminary data.</text>
</comment>
<gene>
    <name evidence="1" type="ORF">EZS28_023140</name>
</gene>
<evidence type="ECO:0000313" key="2">
    <source>
        <dbReference type="Proteomes" id="UP000324800"/>
    </source>
</evidence>
<name>A0A5J4VFV0_9EUKA</name>
<dbReference type="Proteomes" id="UP000324800">
    <property type="component" value="Unassembled WGS sequence"/>
</dbReference>
<sequence>DSELVRRITNEKMTRALSRLRACLPPNLFIELARNMSDERKQSLKKHFQ</sequence>
<dbReference type="EMBL" id="SNRW01007379">
    <property type="protein sequence ID" value="KAA6381335.1"/>
    <property type="molecule type" value="Genomic_DNA"/>
</dbReference>
<feature type="non-terminal residue" evidence="1">
    <location>
        <position position="1"/>
    </location>
</feature>
<accession>A0A5J4VFV0</accession>
<protein>
    <submittedName>
        <fullName evidence="1">Uncharacterized protein</fullName>
    </submittedName>
</protein>
<proteinExistence type="predicted"/>
<reference evidence="1 2" key="1">
    <citation type="submission" date="2019-03" db="EMBL/GenBank/DDBJ databases">
        <title>Single cell metagenomics reveals metabolic interactions within the superorganism composed of flagellate Streblomastix strix and complex community of Bacteroidetes bacteria on its surface.</title>
        <authorList>
            <person name="Treitli S.C."/>
            <person name="Kolisko M."/>
            <person name="Husnik F."/>
            <person name="Keeling P."/>
            <person name="Hampl V."/>
        </authorList>
    </citation>
    <scope>NUCLEOTIDE SEQUENCE [LARGE SCALE GENOMIC DNA]</scope>
    <source>
        <strain evidence="1">ST1C</strain>
    </source>
</reference>